<keyword evidence="5 9" id="KW-1133">Transmembrane helix</keyword>
<dbReference type="Gene3D" id="3.30.420.270">
    <property type="match status" value="1"/>
</dbReference>
<evidence type="ECO:0000256" key="7">
    <source>
        <dbReference type="RuleBase" id="RU003879"/>
    </source>
</evidence>
<reference evidence="11" key="1">
    <citation type="journal article" date="2019" name="Int. J. Syst. Evol. Microbiol.">
        <title>The Global Catalogue of Microorganisms (GCM) 10K type strain sequencing project: providing services to taxonomists for standard genome sequencing and annotation.</title>
        <authorList>
            <consortium name="The Broad Institute Genomics Platform"/>
            <consortium name="The Broad Institute Genome Sequencing Center for Infectious Disease"/>
            <person name="Wu L."/>
            <person name="Ma J."/>
        </authorList>
    </citation>
    <scope>NUCLEOTIDE SEQUENCE [LARGE SCALE GENOMIC DNA]</scope>
    <source>
        <strain evidence="11">JCM 17555</strain>
    </source>
</reference>
<evidence type="ECO:0000313" key="11">
    <source>
        <dbReference type="Proteomes" id="UP001501337"/>
    </source>
</evidence>
<dbReference type="EMBL" id="BAABBO010000009">
    <property type="protein sequence ID" value="GAA3962937.1"/>
    <property type="molecule type" value="Genomic_DNA"/>
</dbReference>
<keyword evidence="7" id="KW-0813">Transport</keyword>
<comment type="similarity">
    <text evidence="2 7">Belongs to the ExbD/TolR family.</text>
</comment>
<evidence type="ECO:0000256" key="3">
    <source>
        <dbReference type="ARBA" id="ARBA00022475"/>
    </source>
</evidence>
<evidence type="ECO:0000256" key="8">
    <source>
        <dbReference type="SAM" id="MobiDB-lite"/>
    </source>
</evidence>
<dbReference type="Pfam" id="PF02472">
    <property type="entry name" value="ExbD"/>
    <property type="match status" value="1"/>
</dbReference>
<keyword evidence="6 9" id="KW-0472">Membrane</keyword>
<comment type="subcellular location">
    <subcellularLocation>
        <location evidence="1">Cell membrane</location>
        <topology evidence="1">Single-pass membrane protein</topology>
    </subcellularLocation>
    <subcellularLocation>
        <location evidence="7">Cell membrane</location>
        <topology evidence="7">Single-pass type II membrane protein</topology>
    </subcellularLocation>
</comment>
<keyword evidence="11" id="KW-1185">Reference proteome</keyword>
<dbReference type="InterPro" id="IPR003400">
    <property type="entry name" value="ExbD"/>
</dbReference>
<evidence type="ECO:0008006" key="12">
    <source>
        <dbReference type="Google" id="ProtNLM"/>
    </source>
</evidence>
<evidence type="ECO:0000256" key="1">
    <source>
        <dbReference type="ARBA" id="ARBA00004162"/>
    </source>
</evidence>
<dbReference type="PANTHER" id="PTHR30558">
    <property type="entry name" value="EXBD MEMBRANE COMPONENT OF PMF-DRIVEN MACROMOLECULE IMPORT SYSTEM"/>
    <property type="match status" value="1"/>
</dbReference>
<name>A0ABP7PBJ8_9GAMM</name>
<feature type="compositionally biased region" description="Basic and acidic residues" evidence="8">
    <location>
        <begin position="13"/>
        <end position="22"/>
    </location>
</feature>
<gene>
    <name evidence="10" type="ORF">GCM10022278_21020</name>
</gene>
<protein>
    <recommendedName>
        <fullName evidence="12">Outer membrane transport energization protein ExbD</fullName>
    </recommendedName>
</protein>
<dbReference type="Proteomes" id="UP001501337">
    <property type="component" value="Unassembled WGS sequence"/>
</dbReference>
<keyword evidence="7" id="KW-0653">Protein transport</keyword>
<proteinExistence type="inferred from homology"/>
<evidence type="ECO:0000256" key="4">
    <source>
        <dbReference type="ARBA" id="ARBA00022692"/>
    </source>
</evidence>
<sequence length="147" mass="16218">MTHPGQQAVAERQPMHFPDRRPDQTEERILPLINVVFLLLIFFMIAGSLTVTEPFEVTPPVSQTQAPHEPDTVMILMAAEGQFALDNVSIPEAELVARISELVKAAPDTRITLKADGELPANSMVRFTQVLYEAGVKTLRLLAEAEA</sequence>
<feature type="transmembrane region" description="Helical" evidence="9">
    <location>
        <begin position="29"/>
        <end position="51"/>
    </location>
</feature>
<comment type="caution">
    <text evidence="10">The sequence shown here is derived from an EMBL/GenBank/DDBJ whole genome shotgun (WGS) entry which is preliminary data.</text>
</comment>
<accession>A0ABP7PBJ8</accession>
<evidence type="ECO:0000256" key="6">
    <source>
        <dbReference type="ARBA" id="ARBA00023136"/>
    </source>
</evidence>
<evidence type="ECO:0000256" key="2">
    <source>
        <dbReference type="ARBA" id="ARBA00005811"/>
    </source>
</evidence>
<evidence type="ECO:0000256" key="5">
    <source>
        <dbReference type="ARBA" id="ARBA00022989"/>
    </source>
</evidence>
<evidence type="ECO:0000256" key="9">
    <source>
        <dbReference type="SAM" id="Phobius"/>
    </source>
</evidence>
<keyword evidence="3" id="KW-1003">Cell membrane</keyword>
<keyword evidence="4 7" id="KW-0812">Transmembrane</keyword>
<feature type="region of interest" description="Disordered" evidence="8">
    <location>
        <begin position="1"/>
        <end position="22"/>
    </location>
</feature>
<evidence type="ECO:0000313" key="10">
    <source>
        <dbReference type="EMBL" id="GAA3962937.1"/>
    </source>
</evidence>
<organism evidence="10 11">
    <name type="scientific">Allohahella marinimesophila</name>
    <dbReference type="NCBI Taxonomy" id="1054972"/>
    <lineage>
        <taxon>Bacteria</taxon>
        <taxon>Pseudomonadati</taxon>
        <taxon>Pseudomonadota</taxon>
        <taxon>Gammaproteobacteria</taxon>
        <taxon>Oceanospirillales</taxon>
        <taxon>Hahellaceae</taxon>
        <taxon>Allohahella</taxon>
    </lineage>
</organism>